<comment type="caution">
    <text evidence="1">The sequence shown here is derived from an EMBL/GenBank/DDBJ whole genome shotgun (WGS) entry which is preliminary data.</text>
</comment>
<protein>
    <submittedName>
        <fullName evidence="1">Uncharacterized protein</fullName>
    </submittedName>
</protein>
<proteinExistence type="predicted"/>
<accession>A0A9W7GPA9</accession>
<dbReference type="OrthoDB" id="10425747at2759"/>
<dbReference type="AlphaFoldDB" id="A0A9W7GPA9"/>
<evidence type="ECO:0000313" key="1">
    <source>
        <dbReference type="EMBL" id="GMI47628.1"/>
    </source>
</evidence>
<keyword evidence="2" id="KW-1185">Reference proteome</keyword>
<organism evidence="1 2">
    <name type="scientific">Triparma columacea</name>
    <dbReference type="NCBI Taxonomy" id="722753"/>
    <lineage>
        <taxon>Eukaryota</taxon>
        <taxon>Sar</taxon>
        <taxon>Stramenopiles</taxon>
        <taxon>Ochrophyta</taxon>
        <taxon>Bolidophyceae</taxon>
        <taxon>Parmales</taxon>
        <taxon>Triparmaceae</taxon>
        <taxon>Triparma</taxon>
    </lineage>
</organism>
<name>A0A9W7GPA9_9STRA</name>
<dbReference type="Proteomes" id="UP001165065">
    <property type="component" value="Unassembled WGS sequence"/>
</dbReference>
<sequence>MSTSSPPSDSENDPAVANIVWDSLESVFAPMTGISTPQAPSPFIMDAIPISSLSSLSSPSPSNASIPILKTYVTGINLETIDPRTSTTLYTPSDAELVGCKIVARPITAIKSSDLAYLFALELTLQRIYTTTVQVEILPGNEGRVRNPSTNFYLRLEDFQAGHGLVTLEWELDDDEGEMTIEFKGGGVSLHEDEDGNSGDGGNVATLVNFMFDM</sequence>
<reference evidence="2" key="1">
    <citation type="journal article" date="2023" name="Commun. Biol.">
        <title>Genome analysis of Parmales, the sister group of diatoms, reveals the evolutionary specialization of diatoms from phago-mixotrophs to photoautotrophs.</title>
        <authorList>
            <person name="Ban H."/>
            <person name="Sato S."/>
            <person name="Yoshikawa S."/>
            <person name="Yamada K."/>
            <person name="Nakamura Y."/>
            <person name="Ichinomiya M."/>
            <person name="Sato N."/>
            <person name="Blanc-Mathieu R."/>
            <person name="Endo H."/>
            <person name="Kuwata A."/>
            <person name="Ogata H."/>
        </authorList>
    </citation>
    <scope>NUCLEOTIDE SEQUENCE [LARGE SCALE GENOMIC DNA]</scope>
</reference>
<evidence type="ECO:0000313" key="2">
    <source>
        <dbReference type="Proteomes" id="UP001165065"/>
    </source>
</evidence>
<gene>
    <name evidence="1" type="ORF">TrCOL_g8393</name>
</gene>
<dbReference type="EMBL" id="BRYA01000352">
    <property type="protein sequence ID" value="GMI47628.1"/>
    <property type="molecule type" value="Genomic_DNA"/>
</dbReference>